<protein>
    <submittedName>
        <fullName evidence="3">Uncharacterized protein</fullName>
    </submittedName>
</protein>
<evidence type="ECO:0000313" key="3">
    <source>
        <dbReference type="EMBL" id="KAJ1919920.1"/>
    </source>
</evidence>
<dbReference type="PANTHER" id="PTHR37849:SF1">
    <property type="entry name" value="YALI0E11605P"/>
    <property type="match status" value="1"/>
</dbReference>
<reference evidence="3" key="1">
    <citation type="submission" date="2022-07" db="EMBL/GenBank/DDBJ databases">
        <title>Phylogenomic reconstructions and comparative analyses of Kickxellomycotina fungi.</title>
        <authorList>
            <person name="Reynolds N.K."/>
            <person name="Stajich J.E."/>
            <person name="Barry K."/>
            <person name="Grigoriev I.V."/>
            <person name="Crous P."/>
            <person name="Smith M.E."/>
        </authorList>
    </citation>
    <scope>NUCLEOTIDE SEQUENCE</scope>
    <source>
        <strain evidence="3">NBRC 100468</strain>
    </source>
</reference>
<name>A0A9W7ZZL7_9FUNG</name>
<gene>
    <name evidence="3" type="ORF">H4219_001701</name>
</gene>
<keyword evidence="2" id="KW-0812">Transmembrane</keyword>
<dbReference type="OrthoDB" id="5331396at2759"/>
<organism evidence="3 4">
    <name type="scientific">Mycoemilia scoparia</name>
    <dbReference type="NCBI Taxonomy" id="417184"/>
    <lineage>
        <taxon>Eukaryota</taxon>
        <taxon>Fungi</taxon>
        <taxon>Fungi incertae sedis</taxon>
        <taxon>Zoopagomycota</taxon>
        <taxon>Kickxellomycotina</taxon>
        <taxon>Kickxellomycetes</taxon>
        <taxon>Kickxellales</taxon>
        <taxon>Kickxellaceae</taxon>
        <taxon>Mycoemilia</taxon>
    </lineage>
</organism>
<evidence type="ECO:0000313" key="4">
    <source>
        <dbReference type="Proteomes" id="UP001150538"/>
    </source>
</evidence>
<sequence>MSALRVATRLPAFRSQTTITFARRFATTAKTSSEKSTASAAAEAVPKKRRAIGGFRGGVVGFLLGATTAGAAGFLYLIDQYQKTSSLVLESIDDLEATSRKVKDYVRKIESVESDLNKVQYNVATKEQLLQLKADWRKQVDILSREHLELKAHVWEIGRFIS</sequence>
<evidence type="ECO:0000256" key="2">
    <source>
        <dbReference type="SAM" id="Phobius"/>
    </source>
</evidence>
<keyword evidence="2" id="KW-0472">Membrane</keyword>
<comment type="caution">
    <text evidence="3">The sequence shown here is derived from an EMBL/GenBank/DDBJ whole genome shotgun (WGS) entry which is preliminary data.</text>
</comment>
<keyword evidence="2" id="KW-1133">Transmembrane helix</keyword>
<accession>A0A9W7ZZL7</accession>
<dbReference type="AlphaFoldDB" id="A0A9W7ZZL7"/>
<feature type="coiled-coil region" evidence="1">
    <location>
        <begin position="95"/>
        <end position="146"/>
    </location>
</feature>
<keyword evidence="1" id="KW-0175">Coiled coil</keyword>
<evidence type="ECO:0000256" key="1">
    <source>
        <dbReference type="SAM" id="Coils"/>
    </source>
</evidence>
<keyword evidence="4" id="KW-1185">Reference proteome</keyword>
<feature type="transmembrane region" description="Helical" evidence="2">
    <location>
        <begin position="57"/>
        <end position="78"/>
    </location>
</feature>
<dbReference type="Proteomes" id="UP001150538">
    <property type="component" value="Unassembled WGS sequence"/>
</dbReference>
<dbReference type="PANTHER" id="PTHR37849">
    <property type="entry name" value="YALI0E11605P"/>
    <property type="match status" value="1"/>
</dbReference>
<proteinExistence type="predicted"/>
<dbReference type="EMBL" id="JANBPU010000020">
    <property type="protein sequence ID" value="KAJ1919920.1"/>
    <property type="molecule type" value="Genomic_DNA"/>
</dbReference>